<dbReference type="NCBIfam" id="TIGR02432">
    <property type="entry name" value="lysidine_TilS_N"/>
    <property type="match status" value="1"/>
</dbReference>
<dbReference type="SUPFAM" id="SSF56037">
    <property type="entry name" value="PheT/TilS domain"/>
    <property type="match status" value="1"/>
</dbReference>
<dbReference type="PANTHER" id="PTHR43033">
    <property type="entry name" value="TRNA(ILE)-LYSIDINE SYNTHASE-RELATED"/>
    <property type="match status" value="1"/>
</dbReference>
<evidence type="ECO:0000313" key="10">
    <source>
        <dbReference type="EMBL" id="MBB1485028.1"/>
    </source>
</evidence>
<evidence type="ECO:0000256" key="6">
    <source>
        <dbReference type="ARBA" id="ARBA00022840"/>
    </source>
</evidence>
<sequence>MSETAENLLPALSLPEHNQLWLALSGGLDSVVLLDLAVNWCRVNDQVLRVIHIHHGLSPNADQWARFCQVLCLDYTRNNDVSVEFECHRVTLDLAGNIEEQARKARYAVFEQQLGKNDLLLMAHHSDDQAETFLLRLLRGSGSQGLRGMPVLRSLGQGKLFRPLLSVQRKQLEQWAEKYRLNWVDDESNQSLAFDRNYLRHKVIPAIQARWPESHQQFMKATANLADEAGLLRDLAELDLQSVRQSSAWSREVLCCDALRRLSEQRRINVLRHWLADQGMSALEKKQWQIVLDEILAARQDAEPCFRWQGKALRRFRNQLFCISEADSEYVVTAESEKDSRVHLAVYSEKGGAVELNLPGLLSVTLMPGRADNSDESVIALPDTGYLEVRPRQGGEVIRLKGRGKKQVKKLLQESQIPPWIRQKLPMLWWCSADGEEQLIAVADRWLSESHLAAQSGRCWQLTVSYLSV</sequence>
<evidence type="ECO:0000256" key="1">
    <source>
        <dbReference type="ARBA" id="ARBA00004496"/>
    </source>
</evidence>
<dbReference type="SUPFAM" id="SSF52402">
    <property type="entry name" value="Adenine nucleotide alpha hydrolases-like"/>
    <property type="match status" value="1"/>
</dbReference>
<name>A0A839IJC4_9GAMM</name>
<evidence type="ECO:0000256" key="7">
    <source>
        <dbReference type="ARBA" id="ARBA00048539"/>
    </source>
</evidence>
<evidence type="ECO:0000256" key="5">
    <source>
        <dbReference type="ARBA" id="ARBA00022741"/>
    </source>
</evidence>
<dbReference type="SUPFAM" id="SSF82829">
    <property type="entry name" value="MesJ substrate recognition domain-like"/>
    <property type="match status" value="1"/>
</dbReference>
<feature type="binding site" evidence="8">
    <location>
        <begin position="25"/>
        <end position="30"/>
    </location>
    <ligand>
        <name>ATP</name>
        <dbReference type="ChEBI" id="CHEBI:30616"/>
    </ligand>
</feature>
<dbReference type="PANTHER" id="PTHR43033:SF1">
    <property type="entry name" value="TRNA(ILE)-LYSIDINE SYNTHASE-RELATED"/>
    <property type="match status" value="1"/>
</dbReference>
<dbReference type="Pfam" id="PF09179">
    <property type="entry name" value="TilS"/>
    <property type="match status" value="1"/>
</dbReference>
<dbReference type="InterPro" id="IPR012795">
    <property type="entry name" value="tRNA_Ile_lys_synt_N"/>
</dbReference>
<gene>
    <name evidence="8 10" type="primary">tilS</name>
    <name evidence="10" type="ORF">H4O21_00155</name>
</gene>
<keyword evidence="3 8" id="KW-0436">Ligase</keyword>
<evidence type="ECO:0000313" key="11">
    <source>
        <dbReference type="Proteomes" id="UP000565262"/>
    </source>
</evidence>
<comment type="domain">
    <text evidence="8">The N-terminal region contains the highly conserved SGGXDS motif, predicted to be a P-loop motif involved in ATP binding.</text>
</comment>
<protein>
    <recommendedName>
        <fullName evidence="8">tRNA(Ile)-lysidine synthase</fullName>
        <ecNumber evidence="8">6.3.4.19</ecNumber>
    </recommendedName>
    <alternativeName>
        <fullName evidence="8">tRNA(Ile)-2-lysyl-cytidine synthase</fullName>
    </alternativeName>
    <alternativeName>
        <fullName evidence="8">tRNA(Ile)-lysidine synthetase</fullName>
    </alternativeName>
</protein>
<evidence type="ECO:0000256" key="2">
    <source>
        <dbReference type="ARBA" id="ARBA00022490"/>
    </source>
</evidence>
<comment type="subcellular location">
    <subcellularLocation>
        <location evidence="1 8">Cytoplasm</location>
    </subcellularLocation>
</comment>
<dbReference type="Gene3D" id="3.40.50.620">
    <property type="entry name" value="HUPs"/>
    <property type="match status" value="1"/>
</dbReference>
<evidence type="ECO:0000256" key="3">
    <source>
        <dbReference type="ARBA" id="ARBA00022598"/>
    </source>
</evidence>
<keyword evidence="11" id="KW-1185">Reference proteome</keyword>
<dbReference type="InterPro" id="IPR012094">
    <property type="entry name" value="tRNA_Ile_lys_synt"/>
</dbReference>
<feature type="domain" description="Lysidine-tRNA(Ile) synthetase C-terminal" evidence="9">
    <location>
        <begin position="387"/>
        <end position="464"/>
    </location>
</feature>
<dbReference type="Gene3D" id="1.20.59.20">
    <property type="match status" value="1"/>
</dbReference>
<dbReference type="EC" id="6.3.4.19" evidence="8"/>
<keyword evidence="4 8" id="KW-0819">tRNA processing</keyword>
<dbReference type="GO" id="GO:0006400">
    <property type="term" value="P:tRNA modification"/>
    <property type="evidence" value="ECO:0007669"/>
    <property type="project" value="UniProtKB-UniRule"/>
</dbReference>
<dbReference type="RefSeq" id="WP_182806792.1">
    <property type="nucleotide sequence ID" value="NZ_JACJFM010000001.1"/>
</dbReference>
<comment type="similarity">
    <text evidence="8">Belongs to the tRNA(Ile)-lysidine synthase family.</text>
</comment>
<dbReference type="NCBIfam" id="TIGR02433">
    <property type="entry name" value="lysidine_TilS_C"/>
    <property type="match status" value="1"/>
</dbReference>
<keyword evidence="6 8" id="KW-0067">ATP-binding</keyword>
<accession>A0A839IJC4</accession>
<evidence type="ECO:0000259" key="9">
    <source>
        <dbReference type="SMART" id="SM00977"/>
    </source>
</evidence>
<dbReference type="GO" id="GO:0005737">
    <property type="term" value="C:cytoplasm"/>
    <property type="evidence" value="ECO:0007669"/>
    <property type="project" value="UniProtKB-SubCell"/>
</dbReference>
<reference evidence="10 11" key="1">
    <citation type="submission" date="2020-08" db="EMBL/GenBank/DDBJ databases">
        <title>Oceanospirillum sp. nov. isolated from marine sediment.</title>
        <authorList>
            <person name="Ji X."/>
        </authorList>
    </citation>
    <scope>NUCLEOTIDE SEQUENCE [LARGE SCALE GENOMIC DNA]</scope>
    <source>
        <strain evidence="10 11">D5</strain>
    </source>
</reference>
<dbReference type="SMART" id="SM00977">
    <property type="entry name" value="TilS_C"/>
    <property type="match status" value="1"/>
</dbReference>
<dbReference type="InterPro" id="IPR014729">
    <property type="entry name" value="Rossmann-like_a/b/a_fold"/>
</dbReference>
<dbReference type="GO" id="GO:0005524">
    <property type="term" value="F:ATP binding"/>
    <property type="evidence" value="ECO:0007669"/>
    <property type="project" value="UniProtKB-UniRule"/>
</dbReference>
<comment type="catalytic activity">
    <reaction evidence="7 8">
        <text>cytidine(34) in tRNA(Ile2) + L-lysine + ATP = lysidine(34) in tRNA(Ile2) + AMP + diphosphate + H(+)</text>
        <dbReference type="Rhea" id="RHEA:43744"/>
        <dbReference type="Rhea" id="RHEA-COMP:10625"/>
        <dbReference type="Rhea" id="RHEA-COMP:10670"/>
        <dbReference type="ChEBI" id="CHEBI:15378"/>
        <dbReference type="ChEBI" id="CHEBI:30616"/>
        <dbReference type="ChEBI" id="CHEBI:32551"/>
        <dbReference type="ChEBI" id="CHEBI:33019"/>
        <dbReference type="ChEBI" id="CHEBI:82748"/>
        <dbReference type="ChEBI" id="CHEBI:83665"/>
        <dbReference type="ChEBI" id="CHEBI:456215"/>
        <dbReference type="EC" id="6.3.4.19"/>
    </reaction>
</comment>
<keyword evidence="5 8" id="KW-0547">Nucleotide-binding</keyword>
<comment type="caution">
    <text evidence="10">The sequence shown here is derived from an EMBL/GenBank/DDBJ whole genome shotgun (WGS) entry which is preliminary data.</text>
</comment>
<evidence type="ECO:0000256" key="4">
    <source>
        <dbReference type="ARBA" id="ARBA00022694"/>
    </source>
</evidence>
<organism evidence="10 11">
    <name type="scientific">Oceanospirillum sediminis</name>
    <dbReference type="NCBI Taxonomy" id="2760088"/>
    <lineage>
        <taxon>Bacteria</taxon>
        <taxon>Pseudomonadati</taxon>
        <taxon>Pseudomonadota</taxon>
        <taxon>Gammaproteobacteria</taxon>
        <taxon>Oceanospirillales</taxon>
        <taxon>Oceanospirillaceae</taxon>
        <taxon>Oceanospirillum</taxon>
    </lineage>
</organism>
<dbReference type="InterPro" id="IPR012796">
    <property type="entry name" value="Lysidine-tRNA-synth_C"/>
</dbReference>
<dbReference type="InterPro" id="IPR015262">
    <property type="entry name" value="tRNA_Ile_lys_synt_subst-bd"/>
</dbReference>
<dbReference type="GO" id="GO:0032267">
    <property type="term" value="F:tRNA(Ile)-lysidine synthase activity"/>
    <property type="evidence" value="ECO:0007669"/>
    <property type="project" value="UniProtKB-EC"/>
</dbReference>
<dbReference type="AlphaFoldDB" id="A0A839IJC4"/>
<dbReference type="Pfam" id="PF01171">
    <property type="entry name" value="ATP_bind_3"/>
    <property type="match status" value="1"/>
</dbReference>
<dbReference type="HAMAP" id="MF_01161">
    <property type="entry name" value="tRNA_Ile_lys_synt"/>
    <property type="match status" value="1"/>
</dbReference>
<dbReference type="Pfam" id="PF11734">
    <property type="entry name" value="TilS_C"/>
    <property type="match status" value="1"/>
</dbReference>
<comment type="function">
    <text evidence="8">Ligates lysine onto the cytidine present at position 34 of the AUA codon-specific tRNA(Ile) that contains the anticodon CAU, in an ATP-dependent manner. Cytidine is converted to lysidine, thus changing the amino acid specificity of the tRNA from methionine to isoleucine.</text>
</comment>
<evidence type="ECO:0000256" key="8">
    <source>
        <dbReference type="HAMAP-Rule" id="MF_01161"/>
    </source>
</evidence>
<dbReference type="InterPro" id="IPR011063">
    <property type="entry name" value="TilS/TtcA_N"/>
</dbReference>
<keyword evidence="2 8" id="KW-0963">Cytoplasm</keyword>
<dbReference type="Proteomes" id="UP000565262">
    <property type="component" value="Unassembled WGS sequence"/>
</dbReference>
<proteinExistence type="inferred from homology"/>
<dbReference type="EMBL" id="JACJFM010000001">
    <property type="protein sequence ID" value="MBB1485028.1"/>
    <property type="molecule type" value="Genomic_DNA"/>
</dbReference>
<dbReference type="CDD" id="cd01992">
    <property type="entry name" value="TilS_N"/>
    <property type="match status" value="1"/>
</dbReference>